<protein>
    <submittedName>
        <fullName evidence="1">Deoxyribodipyrimidine photolyase-related protein</fullName>
    </submittedName>
</protein>
<comment type="caution">
    <text evidence="1">The sequence shown here is derived from an EMBL/GenBank/DDBJ whole genome shotgun (WGS) entry which is preliminary data.</text>
</comment>
<name>A0A318U0X4_9RHOB</name>
<keyword evidence="2" id="KW-1185">Reference proteome</keyword>
<organism evidence="1 2">
    <name type="scientific">Rhodobacter viridis</name>
    <dbReference type="NCBI Taxonomy" id="1054202"/>
    <lineage>
        <taxon>Bacteria</taxon>
        <taxon>Pseudomonadati</taxon>
        <taxon>Pseudomonadota</taxon>
        <taxon>Alphaproteobacteria</taxon>
        <taxon>Rhodobacterales</taxon>
        <taxon>Rhodobacter group</taxon>
        <taxon>Rhodobacter</taxon>
    </lineage>
</organism>
<gene>
    <name evidence="1" type="ORF">C8J30_10480</name>
</gene>
<evidence type="ECO:0000313" key="1">
    <source>
        <dbReference type="EMBL" id="PYF10601.1"/>
    </source>
</evidence>
<proteinExistence type="predicted"/>
<dbReference type="RefSeq" id="WP_110805131.1">
    <property type="nucleotide sequence ID" value="NZ_QJTK01000004.1"/>
</dbReference>
<dbReference type="PANTHER" id="PTHR38657:SF1">
    <property type="entry name" value="SLR1343 PROTEIN"/>
    <property type="match status" value="1"/>
</dbReference>
<dbReference type="OrthoDB" id="5288100at2"/>
<dbReference type="InterPro" id="IPR014729">
    <property type="entry name" value="Rossmann-like_a/b/a_fold"/>
</dbReference>
<dbReference type="Gene3D" id="1.25.40.80">
    <property type="match status" value="1"/>
</dbReference>
<dbReference type="Gene3D" id="3.40.50.620">
    <property type="entry name" value="HUPs"/>
    <property type="match status" value="1"/>
</dbReference>
<dbReference type="PANTHER" id="PTHR38657">
    <property type="entry name" value="SLR1343 PROTEIN"/>
    <property type="match status" value="1"/>
</dbReference>
<dbReference type="EMBL" id="QJTK01000004">
    <property type="protein sequence ID" value="PYF10601.1"/>
    <property type="molecule type" value="Genomic_DNA"/>
</dbReference>
<sequence>MRLVFILGDQLTRGISSLDGLDPARDVVLMVEVAAEATYVRHHKQKLVLVLSAMRHFAEELRAEGITVDYVRLDDPENRQDFSAELARAVARHRPEAVVVTHPGEWRVLQLMQGWSEALGVPVEIRDDDRFLCQPTEFARLTTAGKTGRMEYFYREMRRRTGLLMEGAKPLGGKWNYDAENRKALPRGHRAPKRKRFAPDAVTAEVMTLVETRFVDHFGTLDRFGWPVTRTEALLALDDFLRVALPSFGDWQDAMQAGEDFLYHSLIAPALNIGLLTALEVAAAAEREYLEGRAPLNAVEGFIRQVIGWREFVRGIYWTEMPGYAQTNALNATRPLPSFYWTGDTRMRCIAEVVRGTRENAYAHHIQRLMVTGNFALLAGIAPAEIEDWYLAVYADAFDWVELPNVHGMVAHADGGRLGSKPYAAAAAYIGRMSDYCRGCGYDAKARTGRNACPMNTLYWNFLITHQARFGKNPRMALPYKALAAMGEGERAAITAEAAAFLAKMKTPEAEPPAQISMPW</sequence>
<dbReference type="GO" id="GO:0016829">
    <property type="term" value="F:lyase activity"/>
    <property type="evidence" value="ECO:0007669"/>
    <property type="project" value="UniProtKB-KW"/>
</dbReference>
<dbReference type="Gene3D" id="1.10.10.1710">
    <property type="entry name" value="Deoxyribodipyrimidine photolyase-related"/>
    <property type="match status" value="1"/>
</dbReference>
<dbReference type="AlphaFoldDB" id="A0A318U0X4"/>
<dbReference type="InterPro" id="IPR007357">
    <property type="entry name" value="PhrB-like"/>
</dbReference>
<dbReference type="Proteomes" id="UP000247727">
    <property type="component" value="Unassembled WGS sequence"/>
</dbReference>
<keyword evidence="1" id="KW-0456">Lyase</keyword>
<dbReference type="SUPFAM" id="SSF48173">
    <property type="entry name" value="Cryptochrome/photolyase FAD-binding domain"/>
    <property type="match status" value="1"/>
</dbReference>
<evidence type="ECO:0000313" key="2">
    <source>
        <dbReference type="Proteomes" id="UP000247727"/>
    </source>
</evidence>
<dbReference type="InterPro" id="IPR036134">
    <property type="entry name" value="Crypto/Photolyase_FAD-like_sf"/>
</dbReference>
<dbReference type="Gene3D" id="1.10.579.10">
    <property type="entry name" value="DNA Cyclobutane Dipyrimidine Photolyase, subunit A, domain 3"/>
    <property type="match status" value="1"/>
</dbReference>
<reference evidence="1 2" key="1">
    <citation type="submission" date="2018-06" db="EMBL/GenBank/DDBJ databases">
        <title>Genomic Encyclopedia of Type Strains, Phase III (KMG-III): the genomes of soil and plant-associated and newly described type strains.</title>
        <authorList>
            <person name="Whitman W."/>
        </authorList>
    </citation>
    <scope>NUCLEOTIDE SEQUENCE [LARGE SCALE GENOMIC DNA]</scope>
    <source>
        <strain evidence="1 2">JA737</strain>
    </source>
</reference>
<accession>A0A318U0X4</accession>
<dbReference type="InterPro" id="IPR052551">
    <property type="entry name" value="UV-DNA_repair_photolyase"/>
</dbReference>
<dbReference type="Pfam" id="PF04244">
    <property type="entry name" value="DPRP"/>
    <property type="match status" value="1"/>
</dbReference>